<dbReference type="PANTHER" id="PTHR11709">
    <property type="entry name" value="MULTI-COPPER OXIDASE"/>
    <property type="match status" value="1"/>
</dbReference>
<dbReference type="InterPro" id="IPR001117">
    <property type="entry name" value="Cu-oxidase_2nd"/>
</dbReference>
<dbReference type="InterPro" id="IPR011706">
    <property type="entry name" value="Cu-oxidase_C"/>
</dbReference>
<gene>
    <name evidence="11" type="ORF">M422DRAFT_178424</name>
</gene>
<evidence type="ECO:0000256" key="1">
    <source>
        <dbReference type="ARBA" id="ARBA00010609"/>
    </source>
</evidence>
<keyword evidence="12" id="KW-1185">Reference proteome</keyword>
<dbReference type="SUPFAM" id="SSF49503">
    <property type="entry name" value="Cupredoxins"/>
    <property type="match status" value="3"/>
</dbReference>
<evidence type="ECO:0000256" key="4">
    <source>
        <dbReference type="ARBA" id="ARBA00023008"/>
    </source>
</evidence>
<dbReference type="HOGENOM" id="CLU_006504_7_1_1"/>
<sequence>MSSLQYLIFLVLSLVAVVNSTPGFGDLLGHSPTCPSIPVPNPLPYIPLNNHSFVLNGLAGQPPQTRVFNFVLSLGNGAPDGIEREMVVVNGQYPGPIIEANQYDHIVVNVQNLLPNATTLHWHGLYQNGTNYYDGNAAITECAIPPGKSMTYSFDLGEFSGTTWWQMQYTDGVIGGIVVHPTARSPPGLPTWDEDVLVVMQDWYHQTAESLLVEYLSAAGPLGTGAGNEPVPDSATLNGHGQYFSAGSGGSYFTFNFVRGKTYRIRLVNAGSLADIRFSIDNHPLTVIEADGTLIEPTTVAGVSLAVAQRYSVIVHANATANTNGLYWMRSTLLTDMFTYTEPGQNIDIRGVIRYTGSHTPPGTLPNGIHSQDPGPGAALPDLALTTTLVPLMAQTPPPLNHQFTVSFEFDTLPDGSNRPFINNVSWVPLQGTSTLQQVMRNPGGYAPEGLSVAAGGQLIWTETSVQVVQVVVNNLDGGGHPFHLHGHSPWIIGSGPGTYVNQQFNPTNPMHRDTIFIPANSFVVLQFITNNPGLWAFHCHIAWHLMAGLLMQFNSLPFTSAHFNIPPAITTYCAADCPQ</sequence>
<evidence type="ECO:0000256" key="2">
    <source>
        <dbReference type="ARBA" id="ARBA00022723"/>
    </source>
</evidence>
<dbReference type="Pfam" id="PF07731">
    <property type="entry name" value="Cu-oxidase_2"/>
    <property type="match status" value="1"/>
</dbReference>
<keyword evidence="2" id="KW-0479">Metal-binding</keyword>
<accession>A0A0C9VI59</accession>
<evidence type="ECO:0000259" key="9">
    <source>
        <dbReference type="Pfam" id="PF07731"/>
    </source>
</evidence>
<dbReference type="AlphaFoldDB" id="A0A0C9VI59"/>
<keyword evidence="4" id="KW-0186">Copper</keyword>
<keyword evidence="7" id="KW-0732">Signal</keyword>
<evidence type="ECO:0000259" key="10">
    <source>
        <dbReference type="Pfam" id="PF07732"/>
    </source>
</evidence>
<evidence type="ECO:0000256" key="7">
    <source>
        <dbReference type="SAM" id="SignalP"/>
    </source>
</evidence>
<evidence type="ECO:0000256" key="5">
    <source>
        <dbReference type="ARBA" id="ARBA00023157"/>
    </source>
</evidence>
<proteinExistence type="inferred from homology"/>
<feature type="domain" description="Plastocyanin-like" evidence="8">
    <location>
        <begin position="194"/>
        <end position="357"/>
    </location>
</feature>
<evidence type="ECO:0000256" key="6">
    <source>
        <dbReference type="ARBA" id="ARBA00023180"/>
    </source>
</evidence>
<comment type="similarity">
    <text evidence="1">Belongs to the multicopper oxidase family.</text>
</comment>
<keyword evidence="6" id="KW-0325">Glycoprotein</keyword>
<feature type="domain" description="Plastocyanin-like" evidence="10">
    <location>
        <begin position="79"/>
        <end position="182"/>
    </location>
</feature>
<keyword evidence="3" id="KW-0560">Oxidoreductase</keyword>
<feature type="chain" id="PRO_5002215103" evidence="7">
    <location>
        <begin position="21"/>
        <end position="580"/>
    </location>
</feature>
<dbReference type="InterPro" id="IPR011707">
    <property type="entry name" value="Cu-oxidase-like_N"/>
</dbReference>
<dbReference type="GO" id="GO:0005507">
    <property type="term" value="F:copper ion binding"/>
    <property type="evidence" value="ECO:0007669"/>
    <property type="project" value="InterPro"/>
</dbReference>
<dbReference type="GO" id="GO:0016491">
    <property type="term" value="F:oxidoreductase activity"/>
    <property type="evidence" value="ECO:0007669"/>
    <property type="project" value="UniProtKB-KW"/>
</dbReference>
<evidence type="ECO:0000256" key="3">
    <source>
        <dbReference type="ARBA" id="ARBA00023002"/>
    </source>
</evidence>
<dbReference type="InterPro" id="IPR002355">
    <property type="entry name" value="Cu_oxidase_Cu_BS"/>
</dbReference>
<dbReference type="PANTHER" id="PTHR11709:SF511">
    <property type="entry name" value="LACCASE"/>
    <property type="match status" value="1"/>
</dbReference>
<feature type="domain" description="Plastocyanin-like" evidence="9">
    <location>
        <begin position="467"/>
        <end position="556"/>
    </location>
</feature>
<name>A0A0C9VI59_SPHS4</name>
<dbReference type="InterPro" id="IPR045087">
    <property type="entry name" value="Cu-oxidase_fam"/>
</dbReference>
<reference evidence="11 12" key="1">
    <citation type="submission" date="2014-06" db="EMBL/GenBank/DDBJ databases">
        <title>Evolutionary Origins and Diversification of the Mycorrhizal Mutualists.</title>
        <authorList>
            <consortium name="DOE Joint Genome Institute"/>
            <consortium name="Mycorrhizal Genomics Consortium"/>
            <person name="Kohler A."/>
            <person name="Kuo A."/>
            <person name="Nagy L.G."/>
            <person name="Floudas D."/>
            <person name="Copeland A."/>
            <person name="Barry K.W."/>
            <person name="Cichocki N."/>
            <person name="Veneault-Fourrey C."/>
            <person name="LaButti K."/>
            <person name="Lindquist E.A."/>
            <person name="Lipzen A."/>
            <person name="Lundell T."/>
            <person name="Morin E."/>
            <person name="Murat C."/>
            <person name="Riley R."/>
            <person name="Ohm R."/>
            <person name="Sun H."/>
            <person name="Tunlid A."/>
            <person name="Henrissat B."/>
            <person name="Grigoriev I.V."/>
            <person name="Hibbett D.S."/>
            <person name="Martin F."/>
        </authorList>
    </citation>
    <scope>NUCLEOTIDE SEQUENCE [LARGE SCALE GENOMIC DNA]</scope>
    <source>
        <strain evidence="11 12">SS14</strain>
    </source>
</reference>
<dbReference type="PROSITE" id="PS00080">
    <property type="entry name" value="MULTICOPPER_OXIDASE2"/>
    <property type="match status" value="1"/>
</dbReference>
<dbReference type="PROSITE" id="PS00079">
    <property type="entry name" value="MULTICOPPER_OXIDASE1"/>
    <property type="match status" value="1"/>
</dbReference>
<dbReference type="Gene3D" id="2.60.40.420">
    <property type="entry name" value="Cupredoxins - blue copper proteins"/>
    <property type="match status" value="3"/>
</dbReference>
<dbReference type="FunFam" id="2.60.40.420:FF:000045">
    <property type="entry name" value="Laccase 2"/>
    <property type="match status" value="1"/>
</dbReference>
<evidence type="ECO:0000259" key="8">
    <source>
        <dbReference type="Pfam" id="PF00394"/>
    </source>
</evidence>
<dbReference type="InterPro" id="IPR008972">
    <property type="entry name" value="Cupredoxin"/>
</dbReference>
<feature type="signal peptide" evidence="7">
    <location>
        <begin position="1"/>
        <end position="20"/>
    </location>
</feature>
<dbReference type="Proteomes" id="UP000054279">
    <property type="component" value="Unassembled WGS sequence"/>
</dbReference>
<dbReference type="Pfam" id="PF00394">
    <property type="entry name" value="Cu-oxidase"/>
    <property type="match status" value="1"/>
</dbReference>
<evidence type="ECO:0000313" key="12">
    <source>
        <dbReference type="Proteomes" id="UP000054279"/>
    </source>
</evidence>
<keyword evidence="5" id="KW-1015">Disulfide bond</keyword>
<dbReference type="EMBL" id="KN837171">
    <property type="protein sequence ID" value="KIJ37210.1"/>
    <property type="molecule type" value="Genomic_DNA"/>
</dbReference>
<dbReference type="OrthoDB" id="2121828at2759"/>
<dbReference type="Pfam" id="PF07732">
    <property type="entry name" value="Cu-oxidase_3"/>
    <property type="match status" value="1"/>
</dbReference>
<dbReference type="InterPro" id="IPR033138">
    <property type="entry name" value="Cu_oxidase_CS"/>
</dbReference>
<organism evidence="11 12">
    <name type="scientific">Sphaerobolus stellatus (strain SS14)</name>
    <dbReference type="NCBI Taxonomy" id="990650"/>
    <lineage>
        <taxon>Eukaryota</taxon>
        <taxon>Fungi</taxon>
        <taxon>Dikarya</taxon>
        <taxon>Basidiomycota</taxon>
        <taxon>Agaricomycotina</taxon>
        <taxon>Agaricomycetes</taxon>
        <taxon>Phallomycetidae</taxon>
        <taxon>Geastrales</taxon>
        <taxon>Sphaerobolaceae</taxon>
        <taxon>Sphaerobolus</taxon>
    </lineage>
</organism>
<dbReference type="CDD" id="cd13886">
    <property type="entry name" value="CuRO_2_MCO_like_1"/>
    <property type="match status" value="1"/>
</dbReference>
<protein>
    <submittedName>
        <fullName evidence="11">Multicopper oxidase</fullName>
    </submittedName>
</protein>
<evidence type="ECO:0000313" key="11">
    <source>
        <dbReference type="EMBL" id="KIJ37210.1"/>
    </source>
</evidence>